<feature type="compositionally biased region" description="Basic and acidic residues" evidence="1">
    <location>
        <begin position="68"/>
        <end position="83"/>
    </location>
</feature>
<sequence length="83" mass="8494">MRARPRSGTACAQLEAGFRPGTSTACRRIAGAVDLLAALAPSLVDAVRAASAKAFVPLDGMPPPIDRTAADRPFRSGKTDATG</sequence>
<keyword evidence="3" id="KW-1185">Reference proteome</keyword>
<evidence type="ECO:0000313" key="3">
    <source>
        <dbReference type="Proteomes" id="UP001596242"/>
    </source>
</evidence>
<dbReference type="EMBL" id="JBHSPT010000041">
    <property type="protein sequence ID" value="MFC6057458.1"/>
    <property type="molecule type" value="Genomic_DNA"/>
</dbReference>
<feature type="region of interest" description="Disordered" evidence="1">
    <location>
        <begin position="60"/>
        <end position="83"/>
    </location>
</feature>
<dbReference type="RefSeq" id="WP_386399123.1">
    <property type="nucleotide sequence ID" value="NZ_JBHSPT010000041.1"/>
</dbReference>
<evidence type="ECO:0000256" key="1">
    <source>
        <dbReference type="SAM" id="MobiDB-lite"/>
    </source>
</evidence>
<protein>
    <submittedName>
        <fullName evidence="2">Uncharacterized protein</fullName>
    </submittedName>
</protein>
<evidence type="ECO:0000313" key="2">
    <source>
        <dbReference type="EMBL" id="MFC6057458.1"/>
    </source>
</evidence>
<proteinExistence type="predicted"/>
<comment type="caution">
    <text evidence="2">The sequence shown here is derived from an EMBL/GenBank/DDBJ whole genome shotgun (WGS) entry which is preliminary data.</text>
</comment>
<accession>A0ABW1M2N8</accession>
<reference evidence="3" key="1">
    <citation type="journal article" date="2019" name="Int. J. Syst. Evol. Microbiol.">
        <title>The Global Catalogue of Microorganisms (GCM) 10K type strain sequencing project: providing services to taxonomists for standard genome sequencing and annotation.</title>
        <authorList>
            <consortium name="The Broad Institute Genomics Platform"/>
            <consortium name="The Broad Institute Genome Sequencing Center for Infectious Disease"/>
            <person name="Wu L."/>
            <person name="Ma J."/>
        </authorList>
    </citation>
    <scope>NUCLEOTIDE SEQUENCE [LARGE SCALE GENOMIC DNA]</scope>
    <source>
        <strain evidence="3">JCM 12763</strain>
    </source>
</reference>
<name>A0ABW1M2N8_9ACTN</name>
<gene>
    <name evidence="2" type="ORF">ACFP50_18945</name>
</gene>
<dbReference type="Proteomes" id="UP001596242">
    <property type="component" value="Unassembled WGS sequence"/>
</dbReference>
<organism evidence="2 3">
    <name type="scientific">Streptomyces pratens</name>
    <dbReference type="NCBI Taxonomy" id="887456"/>
    <lineage>
        <taxon>Bacteria</taxon>
        <taxon>Bacillati</taxon>
        <taxon>Actinomycetota</taxon>
        <taxon>Actinomycetes</taxon>
        <taxon>Kitasatosporales</taxon>
        <taxon>Streptomycetaceae</taxon>
        <taxon>Streptomyces</taxon>
    </lineage>
</organism>